<proteinExistence type="predicted"/>
<accession>A0A2H1VRG2</accession>
<protein>
    <submittedName>
        <fullName evidence="1">SFRICE_011969</fullName>
    </submittedName>
</protein>
<reference evidence="1" key="1">
    <citation type="submission" date="2016-07" db="EMBL/GenBank/DDBJ databases">
        <authorList>
            <person name="Bretaudeau A."/>
        </authorList>
    </citation>
    <scope>NUCLEOTIDE SEQUENCE</scope>
    <source>
        <strain evidence="1">Rice</strain>
        <tissue evidence="1">Whole body</tissue>
    </source>
</reference>
<dbReference type="EMBL" id="ODYU01003999">
    <property type="protein sequence ID" value="SOQ43433.1"/>
    <property type="molecule type" value="Genomic_DNA"/>
</dbReference>
<sequence length="72" mass="8699">MHDTQIRNNNLWITQRVAACVNRTRYTLPFYHGNRAVNCNNNYEFHYLLLIIFSPKYSFFQTSHEHLINPIQ</sequence>
<organism evidence="1">
    <name type="scientific">Spodoptera frugiperda</name>
    <name type="common">Fall armyworm</name>
    <dbReference type="NCBI Taxonomy" id="7108"/>
    <lineage>
        <taxon>Eukaryota</taxon>
        <taxon>Metazoa</taxon>
        <taxon>Ecdysozoa</taxon>
        <taxon>Arthropoda</taxon>
        <taxon>Hexapoda</taxon>
        <taxon>Insecta</taxon>
        <taxon>Pterygota</taxon>
        <taxon>Neoptera</taxon>
        <taxon>Endopterygota</taxon>
        <taxon>Lepidoptera</taxon>
        <taxon>Glossata</taxon>
        <taxon>Ditrysia</taxon>
        <taxon>Noctuoidea</taxon>
        <taxon>Noctuidae</taxon>
        <taxon>Amphipyrinae</taxon>
        <taxon>Spodoptera</taxon>
    </lineage>
</organism>
<dbReference type="AlphaFoldDB" id="A0A2H1VRG2"/>
<evidence type="ECO:0000313" key="1">
    <source>
        <dbReference type="EMBL" id="SOQ43433.1"/>
    </source>
</evidence>
<name>A0A2H1VRG2_SPOFR</name>
<gene>
    <name evidence="1" type="ORF">SFRICE_011969</name>
</gene>